<evidence type="ECO:0000256" key="1">
    <source>
        <dbReference type="SAM" id="MobiDB-lite"/>
    </source>
</evidence>
<dbReference type="AlphaFoldDB" id="A0AAV0LF42"/>
<keyword evidence="3" id="KW-1185">Reference proteome</keyword>
<comment type="caution">
    <text evidence="2">The sequence shown here is derived from an EMBL/GenBank/DDBJ whole genome shotgun (WGS) entry which is preliminary data.</text>
</comment>
<feature type="compositionally biased region" description="Basic residues" evidence="1">
    <location>
        <begin position="9"/>
        <end position="18"/>
    </location>
</feature>
<sequence length="144" mass="16345">METLPRRNLSPRRNHHPSGLRYDSSTTIGGPSHSSAILRLHATVYHHIDIVNHLNVFVAYCVYHFSGRSITAVVDLSLQCQSSEFLKKLWSGDRCTLGKTNRTEQGVEHVPDYKRERLGSLQNGAMTMKIFMVQQLLMSSFNES</sequence>
<proteinExistence type="predicted"/>
<feature type="region of interest" description="Disordered" evidence="1">
    <location>
        <begin position="1"/>
        <end position="27"/>
    </location>
</feature>
<evidence type="ECO:0000313" key="3">
    <source>
        <dbReference type="Proteomes" id="UP001154282"/>
    </source>
</evidence>
<gene>
    <name evidence="2" type="ORF">LITE_LOCUS23664</name>
</gene>
<name>A0AAV0LF42_9ROSI</name>
<evidence type="ECO:0000313" key="2">
    <source>
        <dbReference type="EMBL" id="CAI0433010.1"/>
    </source>
</evidence>
<protein>
    <submittedName>
        <fullName evidence="2">Uncharacterized protein</fullName>
    </submittedName>
</protein>
<organism evidence="2 3">
    <name type="scientific">Linum tenue</name>
    <dbReference type="NCBI Taxonomy" id="586396"/>
    <lineage>
        <taxon>Eukaryota</taxon>
        <taxon>Viridiplantae</taxon>
        <taxon>Streptophyta</taxon>
        <taxon>Embryophyta</taxon>
        <taxon>Tracheophyta</taxon>
        <taxon>Spermatophyta</taxon>
        <taxon>Magnoliopsida</taxon>
        <taxon>eudicotyledons</taxon>
        <taxon>Gunneridae</taxon>
        <taxon>Pentapetalae</taxon>
        <taxon>rosids</taxon>
        <taxon>fabids</taxon>
        <taxon>Malpighiales</taxon>
        <taxon>Linaceae</taxon>
        <taxon>Linum</taxon>
    </lineage>
</organism>
<dbReference type="EMBL" id="CAMGYJ010000006">
    <property type="protein sequence ID" value="CAI0433010.1"/>
    <property type="molecule type" value="Genomic_DNA"/>
</dbReference>
<reference evidence="2" key="1">
    <citation type="submission" date="2022-08" db="EMBL/GenBank/DDBJ databases">
        <authorList>
            <person name="Gutierrez-Valencia J."/>
        </authorList>
    </citation>
    <scope>NUCLEOTIDE SEQUENCE</scope>
</reference>
<accession>A0AAV0LF42</accession>
<dbReference type="Proteomes" id="UP001154282">
    <property type="component" value="Unassembled WGS sequence"/>
</dbReference>